<reference evidence="1" key="1">
    <citation type="submission" date="2014-09" db="EMBL/GenBank/DDBJ databases">
        <authorList>
            <person name="Magalhaes I.L.F."/>
            <person name="Oliveira U."/>
            <person name="Santos F.R."/>
            <person name="Vidigal T.H.D.A."/>
            <person name="Brescovit A.D."/>
            <person name="Santos A.J."/>
        </authorList>
    </citation>
    <scope>NUCLEOTIDE SEQUENCE</scope>
    <source>
        <tissue evidence="1">Shoot tissue taken approximately 20 cm above the soil surface</tissue>
    </source>
</reference>
<reference evidence="1" key="2">
    <citation type="journal article" date="2015" name="Data Brief">
        <title>Shoot transcriptome of the giant reed, Arundo donax.</title>
        <authorList>
            <person name="Barrero R.A."/>
            <person name="Guerrero F.D."/>
            <person name="Moolhuijzen P."/>
            <person name="Goolsby J.A."/>
            <person name="Tidwell J."/>
            <person name="Bellgard S.E."/>
            <person name="Bellgard M.I."/>
        </authorList>
    </citation>
    <scope>NUCLEOTIDE SEQUENCE</scope>
    <source>
        <tissue evidence="1">Shoot tissue taken approximately 20 cm above the soil surface</tissue>
    </source>
</reference>
<dbReference type="EMBL" id="GBRH01259103">
    <property type="protein sequence ID" value="JAD38792.1"/>
    <property type="molecule type" value="Transcribed_RNA"/>
</dbReference>
<name>A0A0A8ZVF3_ARUDO</name>
<dbReference type="AlphaFoldDB" id="A0A0A8ZVF3"/>
<organism evidence="1">
    <name type="scientific">Arundo donax</name>
    <name type="common">Giant reed</name>
    <name type="synonym">Donax arundinaceus</name>
    <dbReference type="NCBI Taxonomy" id="35708"/>
    <lineage>
        <taxon>Eukaryota</taxon>
        <taxon>Viridiplantae</taxon>
        <taxon>Streptophyta</taxon>
        <taxon>Embryophyta</taxon>
        <taxon>Tracheophyta</taxon>
        <taxon>Spermatophyta</taxon>
        <taxon>Magnoliopsida</taxon>
        <taxon>Liliopsida</taxon>
        <taxon>Poales</taxon>
        <taxon>Poaceae</taxon>
        <taxon>PACMAD clade</taxon>
        <taxon>Arundinoideae</taxon>
        <taxon>Arundineae</taxon>
        <taxon>Arundo</taxon>
    </lineage>
</organism>
<accession>A0A0A8ZVF3</accession>
<evidence type="ECO:0000313" key="1">
    <source>
        <dbReference type="EMBL" id="JAD38792.1"/>
    </source>
</evidence>
<sequence>MHKYLQLLWMFLHVEQQLFFIWSCGGSVLGKLKTKQTSSGK</sequence>
<protein>
    <submittedName>
        <fullName evidence="1">Uncharacterized protein</fullName>
    </submittedName>
</protein>
<proteinExistence type="predicted"/>